<dbReference type="GO" id="GO:0000287">
    <property type="term" value="F:magnesium ion binding"/>
    <property type="evidence" value="ECO:0007669"/>
    <property type="project" value="TreeGrafter"/>
</dbReference>
<dbReference type="InterPro" id="IPR000150">
    <property type="entry name" value="Cof"/>
</dbReference>
<dbReference type="NCBIfam" id="TIGR01484">
    <property type="entry name" value="HAD-SF-IIB"/>
    <property type="match status" value="1"/>
</dbReference>
<gene>
    <name evidence="1" type="ORF">P7H43_07820</name>
</gene>
<dbReference type="InterPro" id="IPR023214">
    <property type="entry name" value="HAD_sf"/>
</dbReference>
<dbReference type="CDD" id="cd07516">
    <property type="entry name" value="HAD_Pase"/>
    <property type="match status" value="1"/>
</dbReference>
<dbReference type="SUPFAM" id="SSF56784">
    <property type="entry name" value="HAD-like"/>
    <property type="match status" value="1"/>
</dbReference>
<comment type="caution">
    <text evidence="1">The sequence shown here is derived from an EMBL/GenBank/DDBJ whole genome shotgun (WGS) entry which is preliminary data.</text>
</comment>
<evidence type="ECO:0000313" key="1">
    <source>
        <dbReference type="EMBL" id="MDT2810388.1"/>
    </source>
</evidence>
<dbReference type="InterPro" id="IPR006379">
    <property type="entry name" value="HAD-SF_hydro_IIB"/>
</dbReference>
<dbReference type="Proteomes" id="UP001256711">
    <property type="component" value="Unassembled WGS sequence"/>
</dbReference>
<dbReference type="InterPro" id="IPR036412">
    <property type="entry name" value="HAD-like_sf"/>
</dbReference>
<sequence length="272" mass="29848">MIKLIAIDLDGTLLNGKKVVTEKNKVALQAAKDQGVKIVICTGRPLRAIRPYLKELNLEEPGDYSITFNGGLVQNNDTGAVMEKAALSFEQVNELLQLGRDLSLPIDVVSEEVVWSLPTAPSYPSIYGQLNPLLDCRKTTVAQLDPEALYNKAVVAYEQTYLDQQIAKIPESIREGYEVIKTRDVLLEFMPKGITKAYGIQLLIEDLGIRQEEVMAIGDEENDLPMIAFAGIGVAMENAVPQVKEQADVITASNEEDGVAQVIEQYVLGGNE</sequence>
<dbReference type="PROSITE" id="PS01228">
    <property type="entry name" value="COF_1"/>
    <property type="match status" value="1"/>
</dbReference>
<dbReference type="Gene3D" id="3.30.1240.10">
    <property type="match status" value="1"/>
</dbReference>
<dbReference type="EMBL" id="JARQBJ010000003">
    <property type="protein sequence ID" value="MDT2810388.1"/>
    <property type="molecule type" value="Genomic_DNA"/>
</dbReference>
<keyword evidence="1" id="KW-0378">Hydrolase</keyword>
<accession>A0AAW8TWI9</accession>
<proteinExistence type="predicted"/>
<protein>
    <submittedName>
        <fullName evidence="1">Cof-type HAD-IIB family hydrolase</fullName>
    </submittedName>
</protein>
<evidence type="ECO:0000313" key="2">
    <source>
        <dbReference type="Proteomes" id="UP001256711"/>
    </source>
</evidence>
<dbReference type="PANTHER" id="PTHR10000:SF8">
    <property type="entry name" value="HAD SUPERFAMILY HYDROLASE-LIKE, TYPE 3"/>
    <property type="match status" value="1"/>
</dbReference>
<dbReference type="Pfam" id="PF08282">
    <property type="entry name" value="Hydrolase_3"/>
    <property type="match status" value="1"/>
</dbReference>
<reference evidence="1" key="1">
    <citation type="submission" date="2023-03" db="EMBL/GenBank/DDBJ databases">
        <authorList>
            <person name="Shen W."/>
            <person name="Cai J."/>
        </authorList>
    </citation>
    <scope>NUCLEOTIDE SEQUENCE</scope>
    <source>
        <strain evidence="1">B226-2</strain>
    </source>
</reference>
<dbReference type="Gene3D" id="3.40.50.1000">
    <property type="entry name" value="HAD superfamily/HAD-like"/>
    <property type="match status" value="1"/>
</dbReference>
<organism evidence="1 2">
    <name type="scientific">Enterococcus asini</name>
    <dbReference type="NCBI Taxonomy" id="57732"/>
    <lineage>
        <taxon>Bacteria</taxon>
        <taxon>Bacillati</taxon>
        <taxon>Bacillota</taxon>
        <taxon>Bacilli</taxon>
        <taxon>Lactobacillales</taxon>
        <taxon>Enterococcaceae</taxon>
        <taxon>Enterococcus</taxon>
    </lineage>
</organism>
<name>A0AAW8TWI9_9ENTE</name>
<dbReference type="RefSeq" id="WP_311835445.1">
    <property type="nucleotide sequence ID" value="NZ_JARQBJ010000003.1"/>
</dbReference>
<dbReference type="AlphaFoldDB" id="A0AAW8TWI9"/>
<dbReference type="NCBIfam" id="TIGR00099">
    <property type="entry name" value="Cof-subfamily"/>
    <property type="match status" value="1"/>
</dbReference>
<dbReference type="GO" id="GO:0005829">
    <property type="term" value="C:cytosol"/>
    <property type="evidence" value="ECO:0007669"/>
    <property type="project" value="TreeGrafter"/>
</dbReference>
<dbReference type="SFLD" id="SFLDG01144">
    <property type="entry name" value="C2.B.4:_PGP_Like"/>
    <property type="match status" value="1"/>
</dbReference>
<dbReference type="PANTHER" id="PTHR10000">
    <property type="entry name" value="PHOSPHOSERINE PHOSPHATASE"/>
    <property type="match status" value="1"/>
</dbReference>
<dbReference type="SFLD" id="SFLDS00003">
    <property type="entry name" value="Haloacid_Dehalogenase"/>
    <property type="match status" value="1"/>
</dbReference>
<dbReference type="SFLD" id="SFLDG01140">
    <property type="entry name" value="C2.B:_Phosphomannomutase_and_P"/>
    <property type="match status" value="1"/>
</dbReference>
<dbReference type="GO" id="GO:0016791">
    <property type="term" value="F:phosphatase activity"/>
    <property type="evidence" value="ECO:0007669"/>
    <property type="project" value="TreeGrafter"/>
</dbReference>